<dbReference type="GO" id="GO:0003676">
    <property type="term" value="F:nucleic acid binding"/>
    <property type="evidence" value="ECO:0007669"/>
    <property type="project" value="InterPro"/>
</dbReference>
<evidence type="ECO:0000313" key="3">
    <source>
        <dbReference type="Proteomes" id="UP000289856"/>
    </source>
</evidence>
<dbReference type="KEGG" id="cohn:KCTCHS21_16120"/>
<dbReference type="GO" id="GO:0000166">
    <property type="term" value="F:nucleotide binding"/>
    <property type="evidence" value="ECO:0007669"/>
    <property type="project" value="InterPro"/>
</dbReference>
<keyword evidence="3" id="KW-1185">Reference proteome</keyword>
<dbReference type="Gene3D" id="1.10.150.80">
    <property type="entry name" value="HRDC domain"/>
    <property type="match status" value="1"/>
</dbReference>
<dbReference type="InterPro" id="IPR010997">
    <property type="entry name" value="HRDC-like_sf"/>
</dbReference>
<evidence type="ECO:0000313" key="2">
    <source>
        <dbReference type="EMBL" id="BBI32213.1"/>
    </source>
</evidence>
<accession>A0A3T1D280</accession>
<dbReference type="AlphaFoldDB" id="A0A3T1D280"/>
<dbReference type="EMBL" id="AP019400">
    <property type="protein sequence ID" value="BBI32213.1"/>
    <property type="molecule type" value="Genomic_DNA"/>
</dbReference>
<organism evidence="2 3">
    <name type="scientific">Cohnella abietis</name>
    <dbReference type="NCBI Taxonomy" id="2507935"/>
    <lineage>
        <taxon>Bacteria</taxon>
        <taxon>Bacillati</taxon>
        <taxon>Bacillota</taxon>
        <taxon>Bacilli</taxon>
        <taxon>Bacillales</taxon>
        <taxon>Paenibacillaceae</taxon>
        <taxon>Cohnella</taxon>
    </lineage>
</organism>
<dbReference type="PROSITE" id="PS50967">
    <property type="entry name" value="HRDC"/>
    <property type="match status" value="1"/>
</dbReference>
<gene>
    <name evidence="2" type="ORF">KCTCHS21_16120</name>
</gene>
<dbReference type="SUPFAM" id="SSF47819">
    <property type="entry name" value="HRDC-like"/>
    <property type="match status" value="1"/>
</dbReference>
<dbReference type="OrthoDB" id="26793at2"/>
<feature type="domain" description="HRDC" evidence="1">
    <location>
        <begin position="104"/>
        <end position="184"/>
    </location>
</feature>
<protein>
    <recommendedName>
        <fullName evidence="1">HRDC domain-containing protein</fullName>
    </recommendedName>
</protein>
<reference evidence="2 3" key="1">
    <citation type="submission" date="2019-01" db="EMBL/GenBank/DDBJ databases">
        <title>Complete genome sequence of Cohnella hallensis HS21 isolated from Korean fir (Abies koreana) rhizospheric soil.</title>
        <authorList>
            <person name="Jiang L."/>
            <person name="Kang S.W."/>
            <person name="Kim S."/>
            <person name="Jung J."/>
            <person name="Kim C.Y."/>
            <person name="Kim D.H."/>
            <person name="Kim S.W."/>
            <person name="Lee J."/>
        </authorList>
    </citation>
    <scope>NUCLEOTIDE SEQUENCE [LARGE SCALE GENOMIC DNA]</scope>
    <source>
        <strain evidence="2 3">HS21</strain>
    </source>
</reference>
<dbReference type="InterPro" id="IPR002121">
    <property type="entry name" value="HRDC_dom"/>
</dbReference>
<proteinExistence type="predicted"/>
<evidence type="ECO:0000259" key="1">
    <source>
        <dbReference type="PROSITE" id="PS50967"/>
    </source>
</evidence>
<dbReference type="Pfam" id="PF00570">
    <property type="entry name" value="HRDC"/>
    <property type="match status" value="1"/>
</dbReference>
<dbReference type="InterPro" id="IPR044876">
    <property type="entry name" value="HRDC_dom_sf"/>
</dbReference>
<dbReference type="Proteomes" id="UP000289856">
    <property type="component" value="Chromosome"/>
</dbReference>
<sequence length="332" mass="38925">MQVVFLNQFERIRGQTEERAQVFIGELQGIWSAGWRSIQLEASSVEDVWYEGMSWEELLAAFRHGVASKMREGFRPLLDGMLEEIPFWERRPALPMLLQCYADLQNVEETATGLRVWRRAKSVEEKKSAYLIATNRELQLLAVYIPQTLEELGQIPGFGKVKTERYGNDLIEILKGKERTHTFPLEEWVSKEIGEEQLSSWMFQQKEEKYGKALATVQEKRTLLLGIREGRTLGELEGELNCPRRKLMERIERLDEEGYDVLPVVEKELLELTPEESLQIETAIQQLGDRYLKPLQRKVYGEIESNEQEVERQYEKLRMVRIRYRRLSKAVV</sequence>
<name>A0A3T1D280_9BACL</name>